<comment type="similarity">
    <text evidence="1">Belongs to the EamA transporter family.</text>
</comment>
<feature type="domain" description="EamA" evidence="3">
    <location>
        <begin position="8"/>
        <end position="96"/>
    </location>
</feature>
<evidence type="ECO:0000313" key="4">
    <source>
        <dbReference type="EMBL" id="OUN39041.1"/>
    </source>
</evidence>
<dbReference type="RefSeq" id="WP_087990323.1">
    <property type="nucleotide sequence ID" value="NZ_NFHM01000047.1"/>
</dbReference>
<organism evidence="4 5">
    <name type="scientific">Anaerotignum lactatifermentans</name>
    <dbReference type="NCBI Taxonomy" id="160404"/>
    <lineage>
        <taxon>Bacteria</taxon>
        <taxon>Bacillati</taxon>
        <taxon>Bacillota</taxon>
        <taxon>Clostridia</taxon>
        <taxon>Lachnospirales</taxon>
        <taxon>Anaerotignaceae</taxon>
        <taxon>Anaerotignum</taxon>
    </lineage>
</organism>
<evidence type="ECO:0000313" key="5">
    <source>
        <dbReference type="Proteomes" id="UP000195455"/>
    </source>
</evidence>
<proteinExistence type="inferred from homology"/>
<keyword evidence="2" id="KW-0812">Transmembrane</keyword>
<dbReference type="InterPro" id="IPR000620">
    <property type="entry name" value="EamA_dom"/>
</dbReference>
<keyword evidence="2" id="KW-0472">Membrane</keyword>
<gene>
    <name evidence="4" type="ORF">B5G26_15745</name>
</gene>
<evidence type="ECO:0000256" key="1">
    <source>
        <dbReference type="ARBA" id="ARBA00007362"/>
    </source>
</evidence>
<protein>
    <recommendedName>
        <fullName evidence="3">EamA domain-containing protein</fullName>
    </recommendedName>
</protein>
<keyword evidence="2" id="KW-1133">Transmembrane helix</keyword>
<accession>A0A1Y3TR48</accession>
<evidence type="ECO:0000256" key="2">
    <source>
        <dbReference type="SAM" id="Phobius"/>
    </source>
</evidence>
<name>A0A1Y3TR48_9FIRM</name>
<dbReference type="Proteomes" id="UP000195455">
    <property type="component" value="Unassembled WGS sequence"/>
</dbReference>
<dbReference type="EMBL" id="NFHM01000047">
    <property type="protein sequence ID" value="OUN39041.1"/>
    <property type="molecule type" value="Genomic_DNA"/>
</dbReference>
<dbReference type="AlphaFoldDB" id="A0A1Y3TR48"/>
<feature type="transmembrane region" description="Helical" evidence="2">
    <location>
        <begin position="79"/>
        <end position="96"/>
    </location>
</feature>
<comment type="caution">
    <text evidence="4">The sequence shown here is derived from an EMBL/GenBank/DDBJ whole genome shotgun (WGS) entry which is preliminary data.</text>
</comment>
<reference evidence="5" key="1">
    <citation type="submission" date="2017-04" db="EMBL/GenBank/DDBJ databases">
        <title>Function of individual gut microbiota members based on whole genome sequencing of pure cultures obtained from chicken caecum.</title>
        <authorList>
            <person name="Medvecky M."/>
            <person name="Cejkova D."/>
            <person name="Polansky O."/>
            <person name="Karasova D."/>
            <person name="Kubasova T."/>
            <person name="Cizek A."/>
            <person name="Rychlik I."/>
        </authorList>
    </citation>
    <scope>NUCLEOTIDE SEQUENCE [LARGE SCALE GENOMIC DNA]</scope>
    <source>
        <strain evidence="5">An75</strain>
    </source>
</reference>
<dbReference type="Pfam" id="PF00892">
    <property type="entry name" value="EamA"/>
    <property type="match status" value="1"/>
</dbReference>
<feature type="transmembrane region" description="Helical" evidence="2">
    <location>
        <begin position="40"/>
        <end position="59"/>
    </location>
</feature>
<dbReference type="GO" id="GO:0016020">
    <property type="term" value="C:membrane"/>
    <property type="evidence" value="ECO:0007669"/>
    <property type="project" value="InterPro"/>
</dbReference>
<evidence type="ECO:0000259" key="3">
    <source>
        <dbReference type="Pfam" id="PF00892"/>
    </source>
</evidence>
<sequence length="98" mass="11289">MLNNRSTRGALLCIFSACLWGFTGTVGQFLFQQMGISSKWLASNRMLAAGILLLIYIYWRRGKEIFDIWKNKKDAKDMLLFSLIGMLFMQYGYFLAAV</sequence>